<evidence type="ECO:0000256" key="7">
    <source>
        <dbReference type="SAM" id="MobiDB-lite"/>
    </source>
</evidence>
<evidence type="ECO:0000256" key="3">
    <source>
        <dbReference type="ARBA" id="ARBA00022630"/>
    </source>
</evidence>
<dbReference type="Gene3D" id="3.50.50.60">
    <property type="entry name" value="FAD/NAD(P)-binding domain"/>
    <property type="match status" value="1"/>
</dbReference>
<evidence type="ECO:0000256" key="6">
    <source>
        <dbReference type="RuleBase" id="RU361217"/>
    </source>
</evidence>
<dbReference type="InterPro" id="IPR036188">
    <property type="entry name" value="FAD/NAD-bd_sf"/>
</dbReference>
<dbReference type="InterPro" id="IPR031656">
    <property type="entry name" value="DAO_C"/>
</dbReference>
<dbReference type="NCBIfam" id="NF009906">
    <property type="entry name" value="PRK13369.1"/>
    <property type="match status" value="1"/>
</dbReference>
<evidence type="ECO:0000313" key="10">
    <source>
        <dbReference type="EMBL" id="MFC0250503.1"/>
    </source>
</evidence>
<comment type="catalytic activity">
    <reaction evidence="6">
        <text>a quinone + sn-glycerol 3-phosphate = dihydroxyacetone phosphate + a quinol</text>
        <dbReference type="Rhea" id="RHEA:18977"/>
        <dbReference type="ChEBI" id="CHEBI:24646"/>
        <dbReference type="ChEBI" id="CHEBI:57597"/>
        <dbReference type="ChEBI" id="CHEBI:57642"/>
        <dbReference type="ChEBI" id="CHEBI:132124"/>
        <dbReference type="EC" id="1.1.5.3"/>
    </reaction>
</comment>
<dbReference type="Gene3D" id="3.30.9.10">
    <property type="entry name" value="D-Amino Acid Oxidase, subunit A, domain 2"/>
    <property type="match status" value="1"/>
</dbReference>
<name>A0ABV6FAG2_9BURK</name>
<dbReference type="InterPro" id="IPR006076">
    <property type="entry name" value="FAD-dep_OxRdtase"/>
</dbReference>
<evidence type="ECO:0000313" key="11">
    <source>
        <dbReference type="Proteomes" id="UP001589773"/>
    </source>
</evidence>
<dbReference type="InterPro" id="IPR000447">
    <property type="entry name" value="G3P_DH_FAD-dep"/>
</dbReference>
<dbReference type="PANTHER" id="PTHR11985">
    <property type="entry name" value="GLYCEROL-3-PHOSPHATE DEHYDROGENASE"/>
    <property type="match status" value="1"/>
</dbReference>
<dbReference type="EMBL" id="JBHLWP010000001">
    <property type="protein sequence ID" value="MFC0250503.1"/>
    <property type="molecule type" value="Genomic_DNA"/>
</dbReference>
<organism evidence="10 11">
    <name type="scientific">Massilia consociata</name>
    <dbReference type="NCBI Taxonomy" id="760117"/>
    <lineage>
        <taxon>Bacteria</taxon>
        <taxon>Pseudomonadati</taxon>
        <taxon>Pseudomonadota</taxon>
        <taxon>Betaproteobacteria</taxon>
        <taxon>Burkholderiales</taxon>
        <taxon>Oxalobacteraceae</taxon>
        <taxon>Telluria group</taxon>
        <taxon>Massilia</taxon>
    </lineage>
</organism>
<dbReference type="PROSITE" id="PS00977">
    <property type="entry name" value="FAD_G3PDH_1"/>
    <property type="match status" value="1"/>
</dbReference>
<dbReference type="PANTHER" id="PTHR11985:SF15">
    <property type="entry name" value="GLYCEROL-3-PHOSPHATE DEHYDROGENASE, MITOCHONDRIAL"/>
    <property type="match status" value="1"/>
</dbReference>
<keyword evidence="5 6" id="KW-0560">Oxidoreductase</keyword>
<protein>
    <recommendedName>
        <fullName evidence="6">Glycerol-3-phosphate dehydrogenase</fullName>
        <ecNumber evidence="6">1.1.5.3</ecNumber>
    </recommendedName>
</protein>
<dbReference type="Gene3D" id="1.10.8.870">
    <property type="entry name" value="Alpha-glycerophosphate oxidase, cap domain"/>
    <property type="match status" value="1"/>
</dbReference>
<comment type="caution">
    <text evidence="10">The sequence shown here is derived from an EMBL/GenBank/DDBJ whole genome shotgun (WGS) entry which is preliminary data.</text>
</comment>
<evidence type="ECO:0000256" key="2">
    <source>
        <dbReference type="ARBA" id="ARBA00007330"/>
    </source>
</evidence>
<dbReference type="EC" id="1.1.5.3" evidence="6"/>
<feature type="domain" description="Alpha-glycerophosphate oxidase C-terminal" evidence="9">
    <location>
        <begin position="413"/>
        <end position="513"/>
    </location>
</feature>
<keyword evidence="11" id="KW-1185">Reference proteome</keyword>
<dbReference type="SUPFAM" id="SSF51905">
    <property type="entry name" value="FAD/NAD(P)-binding domain"/>
    <property type="match status" value="1"/>
</dbReference>
<feature type="region of interest" description="Disordered" evidence="7">
    <location>
        <begin position="1"/>
        <end position="20"/>
    </location>
</feature>
<evidence type="ECO:0000256" key="1">
    <source>
        <dbReference type="ARBA" id="ARBA00001974"/>
    </source>
</evidence>
<dbReference type="Proteomes" id="UP001589773">
    <property type="component" value="Unassembled WGS sequence"/>
</dbReference>
<dbReference type="GO" id="GO:0004368">
    <property type="term" value="F:glycerol-3-phosphate dehydrogenase (quinone) activity"/>
    <property type="evidence" value="ECO:0007669"/>
    <property type="project" value="UniProtKB-EC"/>
</dbReference>
<dbReference type="PROSITE" id="PS00978">
    <property type="entry name" value="FAD_G3PDH_2"/>
    <property type="match status" value="1"/>
</dbReference>
<dbReference type="Pfam" id="PF01266">
    <property type="entry name" value="DAO"/>
    <property type="match status" value="1"/>
</dbReference>
<dbReference type="NCBIfam" id="NF008899">
    <property type="entry name" value="PRK12266.1"/>
    <property type="match status" value="1"/>
</dbReference>
<keyword evidence="4" id="KW-0274">FAD</keyword>
<dbReference type="InterPro" id="IPR038299">
    <property type="entry name" value="DAO_C_sf"/>
</dbReference>
<keyword evidence="3 6" id="KW-0285">Flavoprotein</keyword>
<evidence type="ECO:0000259" key="9">
    <source>
        <dbReference type="Pfam" id="PF16901"/>
    </source>
</evidence>
<reference evidence="10 11" key="1">
    <citation type="submission" date="2024-09" db="EMBL/GenBank/DDBJ databases">
        <authorList>
            <person name="Sun Q."/>
            <person name="Mori K."/>
        </authorList>
    </citation>
    <scope>NUCLEOTIDE SEQUENCE [LARGE SCALE GENOMIC DNA]</scope>
    <source>
        <strain evidence="10 11">CCM 7792</strain>
    </source>
</reference>
<comment type="cofactor">
    <cofactor evidence="1 6">
        <name>FAD</name>
        <dbReference type="ChEBI" id="CHEBI:57692"/>
    </cofactor>
</comment>
<dbReference type="PRINTS" id="PR01001">
    <property type="entry name" value="FADG3PDH"/>
</dbReference>
<sequence>MTEGKLLDPQPGSRPDARGDSQLHCDLLVVGGGINGAGIARDAAGRGLRVILCDKDDLGAHTSSASSKLIHGGLRYLEHREFGLVRKALQERETLLRIAPHIMRPLRFVMPHLPGHAGQRPAWLIRAGLFLYDRLAPREFLPGSEAVDLVNHRAGGSLKPSFTRGFVYSDGWVDDARLVVLNALDAHERGAQVFTHTRCTAFERHPAHWMATLVQANRDGDGATTRRVKARCLVNAAGPWAGRVAHVALGSAPKRRLRLVKGSHIVVPRLFDHSYAYIFQHADGRIVFAMPYEGAFTLIGTTDVEFQGDPDEVGIAATETAYLCELANSYFRRPIAPSDVVWSYSGVRPLLEDEAASAAAATRDYLLGHDTAAAPMLSVFGGKITTYRKLAEQAVDWIGPALGRPAPAWTAGAVLPGGDLFGGAPDSRSVLEFDRWLVALQRRHGWLPPGLAQRWARAYGTRIDALLAGARRIEDLGEEVAPGLYAAELHYLMRHEWARCAADILWRRSKLGLHLPPGCADELDAWIAGRRSPHHCVALGEPA</sequence>
<proteinExistence type="inferred from homology"/>
<evidence type="ECO:0000259" key="8">
    <source>
        <dbReference type="Pfam" id="PF01266"/>
    </source>
</evidence>
<gene>
    <name evidence="10" type="primary">glpD</name>
    <name evidence="10" type="ORF">ACFFJK_01255</name>
</gene>
<dbReference type="RefSeq" id="WP_379677253.1">
    <property type="nucleotide sequence ID" value="NZ_JBHLWP010000001.1"/>
</dbReference>
<accession>A0ABV6FAG2</accession>
<dbReference type="Pfam" id="PF16901">
    <property type="entry name" value="DAO_C"/>
    <property type="match status" value="1"/>
</dbReference>
<evidence type="ECO:0000256" key="4">
    <source>
        <dbReference type="ARBA" id="ARBA00022827"/>
    </source>
</evidence>
<comment type="similarity">
    <text evidence="2 6">Belongs to the FAD-dependent glycerol-3-phosphate dehydrogenase family.</text>
</comment>
<feature type="domain" description="FAD dependent oxidoreductase" evidence="8">
    <location>
        <begin position="26"/>
        <end position="387"/>
    </location>
</feature>
<evidence type="ECO:0000256" key="5">
    <source>
        <dbReference type="ARBA" id="ARBA00023002"/>
    </source>
</evidence>